<feature type="binding site" evidence="1">
    <location>
        <position position="57"/>
    </location>
    <ligand>
        <name>Mg(2+)</name>
        <dbReference type="ChEBI" id="CHEBI:18420"/>
        <label>1</label>
    </ligand>
</feature>
<keyword evidence="1" id="KW-0460">Magnesium</keyword>
<dbReference type="InterPro" id="IPR050792">
    <property type="entry name" value="ADP-ribosylglycohydrolase"/>
</dbReference>
<dbReference type="EC" id="3.2.2.24" evidence="2"/>
<dbReference type="eggNOG" id="COG1397">
    <property type="taxonomic scope" value="Bacteria"/>
</dbReference>
<evidence type="ECO:0000313" key="3">
    <source>
        <dbReference type="Proteomes" id="UP000013015"/>
    </source>
</evidence>
<dbReference type="InterPro" id="IPR036705">
    <property type="entry name" value="Ribosyl_crysJ1_sf"/>
</dbReference>
<dbReference type="EMBL" id="AQHZ01000015">
    <property type="protein sequence ID" value="ENO18439.1"/>
    <property type="molecule type" value="Genomic_DNA"/>
</dbReference>
<keyword evidence="2" id="KW-0326">Glycosidase</keyword>
<feature type="binding site" evidence="1">
    <location>
        <position position="56"/>
    </location>
    <ligand>
        <name>Mg(2+)</name>
        <dbReference type="ChEBI" id="CHEBI:18420"/>
        <label>1</label>
    </ligand>
</feature>
<dbReference type="Proteomes" id="UP000013015">
    <property type="component" value="Unassembled WGS sequence"/>
</dbReference>
<dbReference type="AlphaFoldDB" id="N6WDV9"/>
<dbReference type="HOGENOM" id="CLU_2505291_0_0_11"/>
<dbReference type="SUPFAM" id="SSF101478">
    <property type="entry name" value="ADP-ribosylglycohydrolase"/>
    <property type="match status" value="1"/>
</dbReference>
<dbReference type="GO" id="GO:0046872">
    <property type="term" value="F:metal ion binding"/>
    <property type="evidence" value="ECO:0007669"/>
    <property type="project" value="UniProtKB-KW"/>
</dbReference>
<dbReference type="Pfam" id="PF03747">
    <property type="entry name" value="ADP_ribosyl_GH"/>
    <property type="match status" value="1"/>
</dbReference>
<keyword evidence="1" id="KW-0479">Metal-binding</keyword>
<comment type="cofactor">
    <cofactor evidence="1">
        <name>Mg(2+)</name>
        <dbReference type="ChEBI" id="CHEBI:18420"/>
    </cofactor>
    <text evidence="1">Binds 2 magnesium ions per subunit.</text>
</comment>
<dbReference type="PANTHER" id="PTHR16222">
    <property type="entry name" value="ADP-RIBOSYLGLYCOHYDROLASE"/>
    <property type="match status" value="1"/>
</dbReference>
<gene>
    <name evidence="2" type="primary">draG</name>
    <name evidence="2" type="ORF">HMPREF9004_1008</name>
</gene>
<organism evidence="2 3">
    <name type="scientific">Schaalia cardiffensis F0333</name>
    <dbReference type="NCBI Taxonomy" id="888050"/>
    <lineage>
        <taxon>Bacteria</taxon>
        <taxon>Bacillati</taxon>
        <taxon>Actinomycetota</taxon>
        <taxon>Actinomycetes</taxon>
        <taxon>Actinomycetales</taxon>
        <taxon>Actinomycetaceae</taxon>
        <taxon>Schaalia</taxon>
    </lineage>
</organism>
<name>N6WDV9_9ACTO</name>
<comment type="caution">
    <text evidence="2">The sequence shown here is derived from an EMBL/GenBank/DDBJ whole genome shotgun (WGS) entry which is preliminary data.</text>
</comment>
<dbReference type="STRING" id="888050.HMPREF9004_1008"/>
<dbReference type="Gene3D" id="1.10.4080.10">
    <property type="entry name" value="ADP-ribosylation/Crystallin J1"/>
    <property type="match status" value="1"/>
</dbReference>
<reference evidence="2 3" key="1">
    <citation type="submission" date="2013-03" db="EMBL/GenBank/DDBJ databases">
        <title>Reference genome for the Human Microbiome Project.</title>
        <authorList>
            <person name="Aqrawi P."/>
            <person name="Ayvaz T."/>
            <person name="Bess C."/>
            <person name="Blankenburg K."/>
            <person name="Coyle M."/>
            <person name="Deng J."/>
            <person name="Forbes L."/>
            <person name="Fowler G."/>
            <person name="Francisco L."/>
            <person name="Fu Q."/>
            <person name="Gibbs R."/>
            <person name="Gross S."/>
            <person name="Gubbala S."/>
            <person name="Hale W."/>
            <person name="Hemphill L."/>
            <person name="Highlander S."/>
            <person name="Hirani K."/>
            <person name="Jackson L."/>
            <person name="Jakkamsetti A."/>
            <person name="Javaid M."/>
            <person name="Jayaseelan J.C."/>
            <person name="Jiang H."/>
            <person name="Joshi V."/>
            <person name="Korchina V."/>
            <person name="Kovar C."/>
            <person name="Lara F."/>
            <person name="Lee S."/>
            <person name="Liu Y."/>
            <person name="Mata R."/>
            <person name="Mathew T."/>
            <person name="Munidasa M."/>
            <person name="Muzny D."/>
            <person name="Nazareth L."/>
            <person name="Ngo R."/>
            <person name="Nguyen L."/>
            <person name="Nguyen N."/>
            <person name="Okwuonu G."/>
            <person name="Ongeri F."/>
            <person name="Palculict T."/>
            <person name="Patil S."/>
            <person name="Petrosino J."/>
            <person name="Pham C."/>
            <person name="Pham P."/>
            <person name="Pu L.-L."/>
            <person name="Qin X."/>
            <person name="Qu J."/>
            <person name="Reid J."/>
            <person name="Ross M."/>
            <person name="Ruth R."/>
            <person name="Saada N."/>
            <person name="San Lucas F."/>
            <person name="Santibanez J."/>
            <person name="Shang Y."/>
            <person name="Simmons D."/>
            <person name="Song X.-Z."/>
            <person name="Tang L.-Y."/>
            <person name="Thornton R."/>
            <person name="Warren J."/>
            <person name="Weissenberger G."/>
            <person name="Wilczek-Boney K."/>
            <person name="Worley K."/>
            <person name="Youmans B."/>
            <person name="Zhang J."/>
            <person name="Zhang L."/>
            <person name="Zhao Z."/>
            <person name="Zhou C."/>
            <person name="Zhu D."/>
            <person name="Zhu Y."/>
        </authorList>
    </citation>
    <scope>NUCLEOTIDE SEQUENCE [LARGE SCALE GENOMIC DNA]</scope>
    <source>
        <strain evidence="2 3">F0333</strain>
    </source>
</reference>
<dbReference type="PATRIC" id="fig|888050.3.peg.954"/>
<dbReference type="PANTHER" id="PTHR16222:SF12">
    <property type="entry name" value="ADP-RIBOSYLGLYCOHYDROLASE-RELATED"/>
    <property type="match status" value="1"/>
</dbReference>
<keyword evidence="2" id="KW-0378">Hydrolase</keyword>
<dbReference type="InterPro" id="IPR005502">
    <property type="entry name" value="Ribosyl_crysJ1"/>
</dbReference>
<dbReference type="GO" id="GO:0047407">
    <property type="term" value="F:ADP-ribosyl-[dinitrogen reductase] hydrolase activity"/>
    <property type="evidence" value="ECO:0007669"/>
    <property type="project" value="UniProtKB-EC"/>
</dbReference>
<evidence type="ECO:0000256" key="1">
    <source>
        <dbReference type="PIRSR" id="PIRSR605502-1"/>
    </source>
</evidence>
<protein>
    <submittedName>
        <fullName evidence="2">ADP-ribosyl-[dinitrogen reductase] hydrolase</fullName>
        <ecNumber evidence="2">3.2.2.24</ecNumber>
    </submittedName>
</protein>
<proteinExistence type="predicted"/>
<accession>N6WDV9</accession>
<sequence>MDEMTLKVRARGMLLGLACCDALGTTNEFLSREEALSLNGIIGGGPFNLEAGNWTDDTSMALCLADALLAEKRYDSEAVMNAYAD</sequence>
<feature type="binding site" evidence="1">
    <location>
        <position position="55"/>
    </location>
    <ligand>
        <name>Mg(2+)</name>
        <dbReference type="ChEBI" id="CHEBI:18420"/>
        <label>1</label>
    </ligand>
</feature>
<keyword evidence="3" id="KW-1185">Reference proteome</keyword>
<evidence type="ECO:0000313" key="2">
    <source>
        <dbReference type="EMBL" id="ENO18439.1"/>
    </source>
</evidence>